<keyword evidence="5" id="KW-1185">Reference proteome</keyword>
<dbReference type="InterPro" id="IPR011624">
    <property type="entry name" value="Metal-dep_PHydrolase_7TM_extra"/>
</dbReference>
<keyword evidence="2" id="KW-0472">Membrane</keyword>
<dbReference type="SUPFAM" id="SSF109604">
    <property type="entry name" value="HD-domain/PDEase-like"/>
    <property type="match status" value="1"/>
</dbReference>
<reference evidence="4 5" key="1">
    <citation type="journal article" date="2011" name="J. Bacteriol.">
        <title>Genome sequence of the mercury-methylating and pleomorphic Desulfovibrio africanus Strain Walvis Bay.</title>
        <authorList>
            <person name="Brown S.D."/>
            <person name="Wall J.D."/>
            <person name="Kucken A.M."/>
            <person name="Gilmour C.C."/>
            <person name="Podar M."/>
            <person name="Brandt C.C."/>
            <person name="Teshima H."/>
            <person name="Detter J.C."/>
            <person name="Han C.S."/>
            <person name="Land M.L."/>
            <person name="Lucas S."/>
            <person name="Han J."/>
            <person name="Pennacchio L."/>
            <person name="Nolan M."/>
            <person name="Pitluck S."/>
            <person name="Woyke T."/>
            <person name="Goodwin L."/>
            <person name="Palumbo A.V."/>
            <person name="Elias D.A."/>
        </authorList>
    </citation>
    <scope>NUCLEOTIDE SEQUENCE [LARGE SCALE GENOMIC DNA]</scope>
    <source>
        <strain evidence="4 5">Walvis Bay</strain>
    </source>
</reference>
<dbReference type="InterPro" id="IPR006675">
    <property type="entry name" value="HDIG_dom"/>
</dbReference>
<dbReference type="Pfam" id="PF01966">
    <property type="entry name" value="HD"/>
    <property type="match status" value="1"/>
</dbReference>
<name>F3Z052_DESAF</name>
<dbReference type="EMBL" id="CP003221">
    <property type="protein sequence ID" value="EGJ52081.1"/>
    <property type="molecule type" value="Genomic_DNA"/>
</dbReference>
<dbReference type="InterPro" id="IPR006674">
    <property type="entry name" value="HD_domain"/>
</dbReference>
<evidence type="ECO:0000313" key="5">
    <source>
        <dbReference type="Proteomes" id="UP000007844"/>
    </source>
</evidence>
<proteinExistence type="predicted"/>
<dbReference type="HOGENOM" id="CLU_015767_1_2_7"/>
<feature type="transmembrane region" description="Helical" evidence="2">
    <location>
        <begin position="41"/>
        <end position="60"/>
    </location>
</feature>
<keyword evidence="2" id="KW-0812">Transmembrane</keyword>
<sequence length="776" mass="86346">MNAMRTQSKKKANGSVSRTGAKTVLGSRSVSALRLRLSSDAGGLLALVGVLLALSIMAGLRFERPITIYVAGEIASQDITADEDLLLEEAEATQRKREQVSSAQPPVYDLSHEVVTDLKRRVTTILDQIAQTPTEELERLRWQISESLNSEISSRSLFMWRTDEFRQALTGTILPWLETYFDYGVVGEKRLLLPNRGGIIIRDLGNDQESLKADLQLIRDLGQFRADLEHYLRIDLKKPIRFRRAVEDIIHPMSMPSLTFNREATQSRKREVMEAVEPVYTQIKKGEIIVRQGERVTSDQQLKIQALYTRQKSFFMPMQASGIFIIGFLLLLGLYFSTMEVRTRDLAVRDAVFLGSVFLLFGLMAKVLAVIKTPLAQGIVFANMSPELFPYLLPAAGAMGVLALFFPVVICFFAGLLIAFLCGKLAGGGLELVIFYFISGMFNVFFIKRAQNRIELLSSVFPLMGALLLCWVGVLMLGSPSSAGIWSGTVLVFTCGLLSLLAVLALSPITEHVFGYTSRFKLMELMNLEQPLLQELMVNAPGTYHHSLVVSNMVEAGARAIGANPLLGKVAALYHDIGKLKTPHYFIENQFGCGNKHDKLAPSMSALVLISHAKKGVELAREHKLGPEIVDIIQQHHGTSLITYFYHKAQEQAESRGEEAVREEDYRYPGPKPQTKEAGLILLADVIEASSRTLVDPTPSRLKGHIQKLIRTIFTEGQLDESELTLKDLHLLTDAFLRILTGIFHNRIEYPGDKAESQSSQSGSKPVAPPMYPMHQ</sequence>
<keyword evidence="2" id="KW-1133">Transmembrane helix</keyword>
<dbReference type="eggNOG" id="COG1480">
    <property type="taxonomic scope" value="Bacteria"/>
</dbReference>
<dbReference type="Pfam" id="PF07697">
    <property type="entry name" value="7TMR-HDED"/>
    <property type="match status" value="1"/>
</dbReference>
<evidence type="ECO:0000256" key="2">
    <source>
        <dbReference type="SAM" id="Phobius"/>
    </source>
</evidence>
<feature type="transmembrane region" description="Helical" evidence="2">
    <location>
        <begin position="459"/>
        <end position="479"/>
    </location>
</feature>
<dbReference type="InterPro" id="IPR003607">
    <property type="entry name" value="HD/PDEase_dom"/>
</dbReference>
<accession>F3Z052</accession>
<feature type="transmembrane region" description="Helical" evidence="2">
    <location>
        <begin position="425"/>
        <end position="447"/>
    </location>
</feature>
<dbReference type="GO" id="GO:0016787">
    <property type="term" value="F:hydrolase activity"/>
    <property type="evidence" value="ECO:0007669"/>
    <property type="project" value="UniProtKB-KW"/>
</dbReference>
<dbReference type="Gene3D" id="1.10.3210.10">
    <property type="entry name" value="Hypothetical protein af1432"/>
    <property type="match status" value="1"/>
</dbReference>
<feature type="transmembrane region" description="Helical" evidence="2">
    <location>
        <begin position="391"/>
        <end position="419"/>
    </location>
</feature>
<dbReference type="KEGG" id="daf:Desaf_3805"/>
<dbReference type="PROSITE" id="PS51831">
    <property type="entry name" value="HD"/>
    <property type="match status" value="1"/>
</dbReference>
<dbReference type="NCBIfam" id="TIGR00277">
    <property type="entry name" value="HDIG"/>
    <property type="match status" value="1"/>
</dbReference>
<dbReference type="Proteomes" id="UP000007844">
    <property type="component" value="Chromosome"/>
</dbReference>
<dbReference type="PANTHER" id="PTHR36442">
    <property type="entry name" value="CYCLIC-DI-AMP PHOSPHODIESTERASE PGPH"/>
    <property type="match status" value="1"/>
</dbReference>
<feature type="compositionally biased region" description="Pro residues" evidence="1">
    <location>
        <begin position="767"/>
        <end position="776"/>
    </location>
</feature>
<dbReference type="AlphaFoldDB" id="F3Z052"/>
<keyword evidence="4" id="KW-0378">Hydrolase</keyword>
<dbReference type="STRING" id="690850.Desaf_3805"/>
<feature type="domain" description="HD" evidence="3">
    <location>
        <begin position="543"/>
        <end position="690"/>
    </location>
</feature>
<feature type="region of interest" description="Disordered" evidence="1">
    <location>
        <begin position="752"/>
        <end position="776"/>
    </location>
</feature>
<feature type="transmembrane region" description="Helical" evidence="2">
    <location>
        <begin position="320"/>
        <end position="339"/>
    </location>
</feature>
<dbReference type="PANTHER" id="PTHR36442:SF1">
    <property type="entry name" value="CYCLIC-DI-AMP PHOSPHODIESTERASE PGPH"/>
    <property type="match status" value="1"/>
</dbReference>
<dbReference type="InterPro" id="IPR011621">
    <property type="entry name" value="Metal-dep_PHydrolase_7TM_intra"/>
</dbReference>
<protein>
    <submittedName>
        <fullName evidence="4">Metal dependent phosphohydrolase</fullName>
    </submittedName>
</protein>
<dbReference type="CDD" id="cd00077">
    <property type="entry name" value="HDc"/>
    <property type="match status" value="1"/>
</dbReference>
<evidence type="ECO:0000256" key="1">
    <source>
        <dbReference type="SAM" id="MobiDB-lite"/>
    </source>
</evidence>
<evidence type="ECO:0000259" key="3">
    <source>
        <dbReference type="PROSITE" id="PS51831"/>
    </source>
</evidence>
<feature type="transmembrane region" description="Helical" evidence="2">
    <location>
        <begin position="485"/>
        <end position="506"/>
    </location>
</feature>
<feature type="transmembrane region" description="Helical" evidence="2">
    <location>
        <begin position="351"/>
        <end position="371"/>
    </location>
</feature>
<organism evidence="4 5">
    <name type="scientific">Desulfocurvibacter africanus subsp. africanus str. Walvis Bay</name>
    <dbReference type="NCBI Taxonomy" id="690850"/>
    <lineage>
        <taxon>Bacteria</taxon>
        <taxon>Pseudomonadati</taxon>
        <taxon>Thermodesulfobacteriota</taxon>
        <taxon>Desulfovibrionia</taxon>
        <taxon>Desulfovibrionales</taxon>
        <taxon>Desulfovibrionaceae</taxon>
        <taxon>Desulfocurvibacter</taxon>
    </lineage>
</organism>
<dbReference type="SMART" id="SM00471">
    <property type="entry name" value="HDc"/>
    <property type="match status" value="1"/>
</dbReference>
<dbReference type="Pfam" id="PF07698">
    <property type="entry name" value="7TM-7TMR_HD"/>
    <property type="match status" value="1"/>
</dbReference>
<gene>
    <name evidence="4" type="ORF">Desaf_3805</name>
</gene>
<evidence type="ECO:0000313" key="4">
    <source>
        <dbReference type="EMBL" id="EGJ52081.1"/>
    </source>
</evidence>
<dbReference type="InterPro" id="IPR052722">
    <property type="entry name" value="PgpH_phosphodiesterase"/>
</dbReference>